<keyword evidence="2" id="KW-1185">Reference proteome</keyword>
<proteinExistence type="predicted"/>
<dbReference type="EMBL" id="KK119073">
    <property type="protein sequence ID" value="KFM74621.1"/>
    <property type="molecule type" value="Genomic_DNA"/>
</dbReference>
<evidence type="ECO:0000313" key="1">
    <source>
        <dbReference type="EMBL" id="KFM74621.1"/>
    </source>
</evidence>
<organism evidence="1 2">
    <name type="scientific">Stegodyphus mimosarum</name>
    <name type="common">African social velvet spider</name>
    <dbReference type="NCBI Taxonomy" id="407821"/>
    <lineage>
        <taxon>Eukaryota</taxon>
        <taxon>Metazoa</taxon>
        <taxon>Ecdysozoa</taxon>
        <taxon>Arthropoda</taxon>
        <taxon>Chelicerata</taxon>
        <taxon>Arachnida</taxon>
        <taxon>Araneae</taxon>
        <taxon>Araneomorphae</taxon>
        <taxon>Entelegynae</taxon>
        <taxon>Eresoidea</taxon>
        <taxon>Eresidae</taxon>
        <taxon>Stegodyphus</taxon>
    </lineage>
</organism>
<evidence type="ECO:0000313" key="2">
    <source>
        <dbReference type="Proteomes" id="UP000054359"/>
    </source>
</evidence>
<reference evidence="1 2" key="1">
    <citation type="submission" date="2013-11" db="EMBL/GenBank/DDBJ databases">
        <title>Genome sequencing of Stegodyphus mimosarum.</title>
        <authorList>
            <person name="Bechsgaard J."/>
        </authorList>
    </citation>
    <scope>NUCLEOTIDE SEQUENCE [LARGE SCALE GENOMIC DNA]</scope>
</reference>
<gene>
    <name evidence="1" type="ORF">X975_17667</name>
</gene>
<feature type="non-terminal residue" evidence="1">
    <location>
        <position position="54"/>
    </location>
</feature>
<protein>
    <submittedName>
        <fullName evidence="1">Uncharacterized protein</fullName>
    </submittedName>
</protein>
<dbReference type="Proteomes" id="UP000054359">
    <property type="component" value="Unassembled WGS sequence"/>
</dbReference>
<sequence>MLILLYHSVFYISNENRGTKISRGQMFPENRLKLQMNKYKTPASLHFPSAFLQE</sequence>
<name>A0A087UB82_STEMI</name>
<accession>A0A087UB82</accession>
<dbReference type="AlphaFoldDB" id="A0A087UB82"/>